<evidence type="ECO:0000256" key="2">
    <source>
        <dbReference type="SAM" id="SignalP"/>
    </source>
</evidence>
<feature type="region of interest" description="Disordered" evidence="1">
    <location>
        <begin position="32"/>
        <end position="59"/>
    </location>
</feature>
<evidence type="ECO:0000313" key="3">
    <source>
        <dbReference type="EMBL" id="GAA3355542.1"/>
    </source>
</evidence>
<keyword evidence="2" id="KW-0732">Signal</keyword>
<feature type="signal peptide" evidence="2">
    <location>
        <begin position="1"/>
        <end position="27"/>
    </location>
</feature>
<organism evidence="3 4">
    <name type="scientific">Saccharopolyspora gregorii</name>
    <dbReference type="NCBI Taxonomy" id="33914"/>
    <lineage>
        <taxon>Bacteria</taxon>
        <taxon>Bacillati</taxon>
        <taxon>Actinomycetota</taxon>
        <taxon>Actinomycetes</taxon>
        <taxon>Pseudonocardiales</taxon>
        <taxon>Pseudonocardiaceae</taxon>
        <taxon>Saccharopolyspora</taxon>
    </lineage>
</organism>
<dbReference type="Proteomes" id="UP001500483">
    <property type="component" value="Unassembled WGS sequence"/>
</dbReference>
<dbReference type="Pfam" id="PF12079">
    <property type="entry name" value="DUF3558"/>
    <property type="match status" value="1"/>
</dbReference>
<proteinExistence type="predicted"/>
<dbReference type="EMBL" id="BAAAYK010000038">
    <property type="protein sequence ID" value="GAA3355542.1"/>
    <property type="molecule type" value="Genomic_DNA"/>
</dbReference>
<accession>A0ABP6RM70</accession>
<name>A0ABP6RM70_9PSEU</name>
<sequence>MTKYVTRRGVRVAILSGLLPFLVGGCALNEAEPADPQQGQAAPAPETGPDLPNRPRDLPVSGLDEAQICKLIRPEQLDQLGVGGGNPAPKLNEQDFPGCSWLSESGASPSIGVLLSVAPMSIQDRLAETSGGTATTDTLDSGFGAVRSQVPGAESLGCVVAVDVAEGETLEAGLSWLGGDDMTNQAMCAKAKQAAEFAVSNLQAQG</sequence>
<gene>
    <name evidence="3" type="ORF">GCM10020366_16090</name>
</gene>
<evidence type="ECO:0000256" key="1">
    <source>
        <dbReference type="SAM" id="MobiDB-lite"/>
    </source>
</evidence>
<dbReference type="PROSITE" id="PS51257">
    <property type="entry name" value="PROKAR_LIPOPROTEIN"/>
    <property type="match status" value="1"/>
</dbReference>
<feature type="compositionally biased region" description="Low complexity" evidence="1">
    <location>
        <begin position="32"/>
        <end position="49"/>
    </location>
</feature>
<dbReference type="RefSeq" id="WP_344925292.1">
    <property type="nucleotide sequence ID" value="NZ_BAAAYK010000038.1"/>
</dbReference>
<feature type="chain" id="PRO_5045902680" description="DUF3558 domain-containing protein" evidence="2">
    <location>
        <begin position="28"/>
        <end position="206"/>
    </location>
</feature>
<evidence type="ECO:0000313" key="4">
    <source>
        <dbReference type="Proteomes" id="UP001500483"/>
    </source>
</evidence>
<dbReference type="InterPro" id="IPR024520">
    <property type="entry name" value="DUF3558"/>
</dbReference>
<comment type="caution">
    <text evidence="3">The sequence shown here is derived from an EMBL/GenBank/DDBJ whole genome shotgun (WGS) entry which is preliminary data.</text>
</comment>
<protein>
    <recommendedName>
        <fullName evidence="5">DUF3558 domain-containing protein</fullName>
    </recommendedName>
</protein>
<evidence type="ECO:0008006" key="5">
    <source>
        <dbReference type="Google" id="ProtNLM"/>
    </source>
</evidence>
<keyword evidence="4" id="KW-1185">Reference proteome</keyword>
<reference evidence="4" key="1">
    <citation type="journal article" date="2019" name="Int. J. Syst. Evol. Microbiol.">
        <title>The Global Catalogue of Microorganisms (GCM) 10K type strain sequencing project: providing services to taxonomists for standard genome sequencing and annotation.</title>
        <authorList>
            <consortium name="The Broad Institute Genomics Platform"/>
            <consortium name="The Broad Institute Genome Sequencing Center for Infectious Disease"/>
            <person name="Wu L."/>
            <person name="Ma J."/>
        </authorList>
    </citation>
    <scope>NUCLEOTIDE SEQUENCE [LARGE SCALE GENOMIC DNA]</scope>
    <source>
        <strain evidence="4">JCM 9687</strain>
    </source>
</reference>